<feature type="transmembrane region" description="Helical" evidence="1">
    <location>
        <begin position="12"/>
        <end position="33"/>
    </location>
</feature>
<reference evidence="3" key="1">
    <citation type="journal article" date="2023" name="Nat. Microbiol.">
        <title>Enrichment and characterization of a nitric oxide-reducing microbial community in a continuous bioreactor.</title>
        <authorList>
            <person name="Garrido-Amador P."/>
            <person name="Stortenbeker N."/>
            <person name="Wessels H.J.C.T."/>
            <person name="Speth D.R."/>
            <person name="Garcia-Heredia I."/>
            <person name="Kartal B."/>
        </authorList>
    </citation>
    <scope>NUCLEOTIDE SEQUENCE</scope>
    <source>
        <strain evidence="3">MAG1</strain>
    </source>
</reference>
<dbReference type="Pfam" id="PF00892">
    <property type="entry name" value="EamA"/>
    <property type="match status" value="2"/>
</dbReference>
<feature type="transmembrane region" description="Helical" evidence="1">
    <location>
        <begin position="159"/>
        <end position="177"/>
    </location>
</feature>
<dbReference type="Proteomes" id="UP001234916">
    <property type="component" value="Chromosome"/>
</dbReference>
<keyword evidence="1" id="KW-1133">Transmembrane helix</keyword>
<dbReference type="EMBL" id="CP107246">
    <property type="protein sequence ID" value="WIM06443.1"/>
    <property type="molecule type" value="Genomic_DNA"/>
</dbReference>
<feature type="domain" description="EamA" evidence="2">
    <location>
        <begin position="18"/>
        <end position="145"/>
    </location>
</feature>
<feature type="transmembrane region" description="Helical" evidence="1">
    <location>
        <begin position="218"/>
        <end position="238"/>
    </location>
</feature>
<feature type="transmembrane region" description="Helical" evidence="1">
    <location>
        <begin position="189"/>
        <end position="206"/>
    </location>
</feature>
<evidence type="ECO:0000259" key="2">
    <source>
        <dbReference type="Pfam" id="PF00892"/>
    </source>
</evidence>
<accession>A0AA49FMX7</accession>
<proteinExistence type="predicted"/>
<dbReference type="PANTHER" id="PTHR22911">
    <property type="entry name" value="ACYL-MALONYL CONDENSING ENZYME-RELATED"/>
    <property type="match status" value="1"/>
</dbReference>
<feature type="transmembrane region" description="Helical" evidence="1">
    <location>
        <begin position="45"/>
        <end position="64"/>
    </location>
</feature>
<feature type="transmembrane region" description="Helical" evidence="1">
    <location>
        <begin position="275"/>
        <end position="294"/>
    </location>
</feature>
<feature type="domain" description="EamA" evidence="2">
    <location>
        <begin position="160"/>
        <end position="289"/>
    </location>
</feature>
<evidence type="ECO:0000256" key="1">
    <source>
        <dbReference type="SAM" id="Phobius"/>
    </source>
</evidence>
<dbReference type="GO" id="GO:0016020">
    <property type="term" value="C:membrane"/>
    <property type="evidence" value="ECO:0007669"/>
    <property type="project" value="InterPro"/>
</dbReference>
<evidence type="ECO:0000313" key="3">
    <source>
        <dbReference type="EMBL" id="WIM06443.1"/>
    </source>
</evidence>
<dbReference type="KEGG" id="npv:OHM77_03985"/>
<feature type="transmembrane region" description="Helical" evidence="1">
    <location>
        <begin position="103"/>
        <end position="122"/>
    </location>
</feature>
<name>A0AA49FMX7_9PROT</name>
<feature type="transmembrane region" description="Helical" evidence="1">
    <location>
        <begin position="250"/>
        <end position="269"/>
    </location>
</feature>
<dbReference type="SUPFAM" id="SSF103481">
    <property type="entry name" value="Multidrug resistance efflux transporter EmrE"/>
    <property type="match status" value="2"/>
</dbReference>
<dbReference type="AlphaFoldDB" id="A0AA49FMX7"/>
<dbReference type="InterPro" id="IPR037185">
    <property type="entry name" value="EmrE-like"/>
</dbReference>
<keyword evidence="1" id="KW-0472">Membrane</keyword>
<protein>
    <submittedName>
        <fullName evidence="3">DMT family transporter</fullName>
    </submittedName>
</protein>
<dbReference type="InterPro" id="IPR000620">
    <property type="entry name" value="EamA_dom"/>
</dbReference>
<sequence length="297" mass="31406">MESTDYRSGRRSGRAAAIASLLAGATVWGLIWYPYRVVEAGGLSGALATTLTYAVALALGLPFLWPRLRGARPNGWLVAIALASAGCNLGYVLAMLHGEVMRVLLLFYLAPLWTLFLARLLLNERVNAVGAGVMALSLAGAATMLWHPGLGLPWPGNGAEWMGLGAGFLFALSNVLIRRTPQLSIEIKSVAVFFGMVVVGMAAVLLEPSGGGKGVEDPSIWAMVVLIGVTLLVINLVVQYGLTRVAANQAIVIFLFELVVAALSSWFLAGEAMGPREWIGGALIVAAGFFSGRLRQD</sequence>
<gene>
    <name evidence="3" type="ORF">OHM77_03985</name>
</gene>
<dbReference type="PANTHER" id="PTHR22911:SF79">
    <property type="entry name" value="MOBA-LIKE NTP TRANSFERASE DOMAIN-CONTAINING PROTEIN"/>
    <property type="match status" value="1"/>
</dbReference>
<keyword evidence="1" id="KW-0812">Transmembrane</keyword>
<feature type="transmembrane region" description="Helical" evidence="1">
    <location>
        <begin position="76"/>
        <end position="97"/>
    </location>
</feature>
<organism evidence="3">
    <name type="scientific">Candidatus Nitricoxidivorans perseverans</name>
    <dbReference type="NCBI Taxonomy" id="2975601"/>
    <lineage>
        <taxon>Bacteria</taxon>
        <taxon>Pseudomonadati</taxon>
        <taxon>Pseudomonadota</taxon>
        <taxon>Betaproteobacteria</taxon>
        <taxon>Nitrosomonadales</taxon>
        <taxon>Sterolibacteriaceae</taxon>
        <taxon>Candidatus Nitricoxidivorans</taxon>
    </lineage>
</organism>
<feature type="transmembrane region" description="Helical" evidence="1">
    <location>
        <begin position="129"/>
        <end position="147"/>
    </location>
</feature>